<keyword evidence="1" id="KW-0156">Chromatin regulator</keyword>
<keyword evidence="6" id="KW-1185">Reference proteome</keyword>
<evidence type="ECO:0000259" key="3">
    <source>
        <dbReference type="PROSITE" id="PS50090"/>
    </source>
</evidence>
<evidence type="ECO:0000259" key="4">
    <source>
        <dbReference type="PROSITE" id="PS51204"/>
    </source>
</evidence>
<feature type="compositionally biased region" description="Polar residues" evidence="2">
    <location>
        <begin position="152"/>
        <end position="167"/>
    </location>
</feature>
<reference evidence="5" key="1">
    <citation type="submission" date="2023-05" db="EMBL/GenBank/DDBJ databases">
        <title>Nepenthes gracilis genome sequencing.</title>
        <authorList>
            <person name="Fukushima K."/>
        </authorList>
    </citation>
    <scope>NUCLEOTIDE SEQUENCE</scope>
    <source>
        <strain evidence="5">SING2019-196</strain>
    </source>
</reference>
<dbReference type="Pfam" id="PF13921">
    <property type="entry name" value="Myb_DNA-bind_6"/>
    <property type="match status" value="1"/>
</dbReference>
<accession>A0AAD3TAJ2</accession>
<feature type="region of interest" description="Disordered" evidence="2">
    <location>
        <begin position="890"/>
        <end position="913"/>
    </location>
</feature>
<dbReference type="SMART" id="SM00573">
    <property type="entry name" value="HSA"/>
    <property type="match status" value="1"/>
</dbReference>
<organism evidence="5 6">
    <name type="scientific">Nepenthes gracilis</name>
    <name type="common">Slender pitcher plant</name>
    <dbReference type="NCBI Taxonomy" id="150966"/>
    <lineage>
        <taxon>Eukaryota</taxon>
        <taxon>Viridiplantae</taxon>
        <taxon>Streptophyta</taxon>
        <taxon>Embryophyta</taxon>
        <taxon>Tracheophyta</taxon>
        <taxon>Spermatophyta</taxon>
        <taxon>Magnoliopsida</taxon>
        <taxon>eudicotyledons</taxon>
        <taxon>Gunneridae</taxon>
        <taxon>Pentapetalae</taxon>
        <taxon>Caryophyllales</taxon>
        <taxon>Nepenthaceae</taxon>
        <taxon>Nepenthes</taxon>
    </lineage>
</organism>
<protein>
    <submittedName>
        <fullName evidence="5">Uncharacterized protein</fullName>
    </submittedName>
</protein>
<feature type="compositionally biased region" description="Polar residues" evidence="2">
    <location>
        <begin position="1248"/>
        <end position="1260"/>
    </location>
</feature>
<dbReference type="PROSITE" id="PS50090">
    <property type="entry name" value="MYB_LIKE"/>
    <property type="match status" value="1"/>
</dbReference>
<evidence type="ECO:0000313" key="5">
    <source>
        <dbReference type="EMBL" id="GMH25852.1"/>
    </source>
</evidence>
<dbReference type="GO" id="GO:0035267">
    <property type="term" value="C:NuA4 histone acetyltransferase complex"/>
    <property type="evidence" value="ECO:0007669"/>
    <property type="project" value="InterPro"/>
</dbReference>
<dbReference type="InterPro" id="IPR001005">
    <property type="entry name" value="SANT/Myb"/>
</dbReference>
<name>A0AAD3TAJ2_NEPGR</name>
<feature type="region of interest" description="Disordered" evidence="2">
    <location>
        <begin position="146"/>
        <end position="167"/>
    </location>
</feature>
<feature type="domain" description="Myb-like" evidence="3">
    <location>
        <begin position="1043"/>
        <end position="1101"/>
    </location>
</feature>
<feature type="compositionally biased region" description="Low complexity" evidence="2">
    <location>
        <begin position="1558"/>
        <end position="1568"/>
    </location>
</feature>
<feature type="compositionally biased region" description="Polar residues" evidence="2">
    <location>
        <begin position="898"/>
        <end position="913"/>
    </location>
</feature>
<evidence type="ECO:0000256" key="2">
    <source>
        <dbReference type="SAM" id="MobiDB-lite"/>
    </source>
</evidence>
<feature type="region of interest" description="Disordered" evidence="2">
    <location>
        <begin position="785"/>
        <end position="805"/>
    </location>
</feature>
<feature type="region of interest" description="Disordered" evidence="2">
    <location>
        <begin position="1531"/>
        <end position="1627"/>
    </location>
</feature>
<proteinExistence type="predicted"/>
<feature type="region of interest" description="Disordered" evidence="2">
    <location>
        <begin position="1238"/>
        <end position="1272"/>
    </location>
</feature>
<comment type="caution">
    <text evidence="5">The sequence shown here is derived from an EMBL/GenBank/DDBJ whole genome shotgun (WGS) entry which is preliminary data.</text>
</comment>
<dbReference type="InterPro" id="IPR044798">
    <property type="entry name" value="EAF1A/B"/>
</dbReference>
<dbReference type="Pfam" id="PF07529">
    <property type="entry name" value="HSA"/>
    <property type="match status" value="1"/>
</dbReference>
<dbReference type="PROSITE" id="PS51204">
    <property type="entry name" value="HSA"/>
    <property type="match status" value="1"/>
</dbReference>
<evidence type="ECO:0000256" key="1">
    <source>
        <dbReference type="ARBA" id="ARBA00022853"/>
    </source>
</evidence>
<dbReference type="InterPro" id="IPR014012">
    <property type="entry name" value="HSA_dom"/>
</dbReference>
<dbReference type="PANTHER" id="PTHR46774:SF3">
    <property type="entry name" value="CHROMATIN MODIFICATION-RELATED PROTEIN EAF1 A-RELATED"/>
    <property type="match status" value="1"/>
</dbReference>
<sequence>MHGFFSGSALLLNAEVDSMGGVIDCGVGIAKKISPCLAAIEKAQAELRVEYDVREGRRRELEFLEKGGNPLDFKFGHAASVSVQSISLTDQHFEQLVTSEAKGSFALTASAHGDSVESSGRLGATIACEPNTADNFEDENQLLESERKSVYPSRSNLTPSEYSSQFDGSQNAKELEDLLIFHPKRGQAYRRRSQSRTNDDGARFCSTGIASFGGHGSSFPGHYGEVSETVNSDNQFDMELDDAHAINSTVCPANAGILEGNKDGLADKDLQDDQHTENIKAGRAAFGMTSGEPDSFRGRKHAVPASIACSRVFMEKTGNHGNPVQLIASSKFKGHGKGTPTEDVMSNIAFTTKGLDSESSSTQASFGGDGNANIHGDLCIVSKNVDCNSAPKEQKQSIVAMRKQKDDKTSNGQSVTNPLDIDFCINNNRSSSVPIHQANSFTGKYEKEINSSKLSGQNEPKCSLKVEERKPVHTELKQHIREDAADDSAPKQESQCPERLQASRDCYVHKLTETVLSGSRPAPVHPTCSVNHLKVADKAHEDRILEEAQIIEDKYKRIAELSVYSLARVYPKKSHWDFVIEEMAWLANDFSQERLWKISAAAQISHWASFSSLLRLEKSCQHGKLKIVACALAKAVMEFWRSAEQFLEADGSNSCIANCMYDTVVSRKTDETAESRIGCPNKGLKCHEKTLVLAVQGYAVRFLQYNSSALPMVNTEVSETFDRASDMDIMELSWPDRFTEENLFYTVPPGAMETYRKSLESYLAQCEKMGNHMEGDADTSTYNAVAESGSQENESEEDVGEGVNYPAGLIEGSRSLKVVRKKRKNLKFYTARSYESGGDFAWRCMNRIGTQCGIIGKRSANSLNVGPIPTKRICTATRQRAVGPFITGAAARLPAPRSTDSSSGGTNSFQDDQSTLQCGSMILKGSEVESEMKVDKLPKLDTREVSAKPKKKKKAKNQWDHLKGRLSSHQYESNGSCGFIGLHSKKILNQSVNNSFGNTTMSGFVASSVASQMNNVSYPTQFSKLFGGQDLVGKAKLLKVPAGQPSSRSPWSKFEDQALVVLVHDMGPNWELVSDIVNSTLKLKCIFRMPSECNERHKILMDRTSGDRADGTTDSLTLPGIPKGSARQLFQHLQGPTEEDIIMSHFEKIILIGQQLHCWKKQDLKQIAPVHGSHASALSGVFPNNLNGGVLTPLDLCDSSASSPDLFNLGSQGSRTGGLASSNQGVVLQMLTSGAHSSLRSPPGISGGTNFTSPSAQLNGSVRDGNYGVNRNTTLPIDEQRRIQQCNNMLTNRNIQPSNSSVTRDISGADQNLHMLEGDKEDLNLHKLPSGNGMSMMNEINRRMPIPRPGIFQGIASSAMLNSGIRDTSNEMGMPGTINMYCGSGPSQGISMLRSRDALHLVQLGRNSDNQEQLLLAGMHMQVTQATNQRVHPFGGLTLAYPSQFVPPPVHTNPGHQQQQHVPQQHSNVLGDSHPYVHSSSHPATSELQAYAFRLARDRQLQQRMLQQQHQQFPATSGLMQNVQMKSQLPAPSSLQIQNSSQIQSQAASQPVSLPHVTPSSPTASTSSQLQKHQLPPHGLGLNSQNGAGGVTIRIGKQRQRQPQQMQRQQQFQQSGQLHAHQRQQSESLRQAKLLKGIGRGNMQMHQNIPMGSSHPNGLSANEQVTHLMEGQRFYSGSGIKSIQQSKLLVPPQPSTPVSLKQVQQICSHLESSNQSQVQPKPQLKLLNHTQAPIQRTIQQNCQYANEPNQWDSANRHTLVTPSTDKGGHFLERLYKTSTKHDLRMLSSEHFSIETAFWDLKGKIEADVDTMKFHCVAL</sequence>
<dbReference type="GO" id="GO:0006325">
    <property type="term" value="P:chromatin organization"/>
    <property type="evidence" value="ECO:0007669"/>
    <property type="project" value="UniProtKB-KW"/>
</dbReference>
<feature type="domain" description="HSA" evidence="4">
    <location>
        <begin position="563"/>
        <end position="638"/>
    </location>
</feature>
<dbReference type="PANTHER" id="PTHR46774">
    <property type="entry name" value="CHROMATIN MODIFICATION-RELATED PROTEIN EAF1 A-RELATED"/>
    <property type="match status" value="1"/>
</dbReference>
<dbReference type="Proteomes" id="UP001279734">
    <property type="component" value="Unassembled WGS sequence"/>
</dbReference>
<evidence type="ECO:0000313" key="6">
    <source>
        <dbReference type="Proteomes" id="UP001279734"/>
    </source>
</evidence>
<dbReference type="EMBL" id="BSYO01000030">
    <property type="protein sequence ID" value="GMH25852.1"/>
    <property type="molecule type" value="Genomic_DNA"/>
</dbReference>
<feature type="compositionally biased region" description="Low complexity" evidence="2">
    <location>
        <begin position="1533"/>
        <end position="1550"/>
    </location>
</feature>
<feature type="compositionally biased region" description="Low complexity" evidence="2">
    <location>
        <begin position="1601"/>
        <end position="1617"/>
    </location>
</feature>
<gene>
    <name evidence="5" type="ORF">Nepgr_027695</name>
</gene>
<feature type="region of interest" description="Disordered" evidence="2">
    <location>
        <begin position="1448"/>
        <end position="1469"/>
    </location>
</feature>
<feature type="compositionally biased region" description="Low complexity" evidence="2">
    <location>
        <begin position="1456"/>
        <end position="1466"/>
    </location>
</feature>